<dbReference type="SUPFAM" id="SSF51182">
    <property type="entry name" value="RmlC-like cupins"/>
    <property type="match status" value="1"/>
</dbReference>
<gene>
    <name evidence="2" type="ORF">DFJ67_5807</name>
</gene>
<protein>
    <submittedName>
        <fullName evidence="2">Cupin domain</fullName>
    </submittedName>
</protein>
<dbReference type="InterPro" id="IPR013096">
    <property type="entry name" value="Cupin_2"/>
</dbReference>
<name>A0A3D9ZUW7_9ACTN</name>
<sequence length="351" mass="39895">METERSRTREREQVAQNVHVHAEDYAKERIYVRQVSSSRYSIAKERQDRLANIPRVFTASGVEGWGAANIVAPGDDIFRTQSLHVHFVVVPPNGRNDGHGHQNEAFFYALDGYGYELHDGKRYDWNAGDAIAVHNDSVHWHNNPDPEKKATCIIFKPKPLALFLGLTYQGKIGTVPANDELWEPRSEWLTGRPEGDELVPKVLTPKDTPWEWTPFGHVRQLAGEGVPLRIKATDVYLHEIPAGSRSGRRWQMADEVSYVIDGEGYDLHWDVEAEITDQYYARIAKEPTRWEWKKGDVIWTPQNTVVQRFATGTSPATLISGSNRLFKNLGYARIVHFENAPEYDAAAAHAR</sequence>
<feature type="domain" description="Cupin type-2" evidence="1">
    <location>
        <begin position="87"/>
        <end position="150"/>
    </location>
</feature>
<dbReference type="InterPro" id="IPR011051">
    <property type="entry name" value="RmlC_Cupin_sf"/>
</dbReference>
<proteinExistence type="predicted"/>
<dbReference type="Proteomes" id="UP000256913">
    <property type="component" value="Unassembled WGS sequence"/>
</dbReference>
<accession>A0A3D9ZUW7</accession>
<evidence type="ECO:0000313" key="2">
    <source>
        <dbReference type="EMBL" id="REF99763.1"/>
    </source>
</evidence>
<organism evidence="2 3">
    <name type="scientific">Asanoa ferruginea</name>
    <dbReference type="NCBI Taxonomy" id="53367"/>
    <lineage>
        <taxon>Bacteria</taxon>
        <taxon>Bacillati</taxon>
        <taxon>Actinomycetota</taxon>
        <taxon>Actinomycetes</taxon>
        <taxon>Micromonosporales</taxon>
        <taxon>Micromonosporaceae</taxon>
        <taxon>Asanoa</taxon>
    </lineage>
</organism>
<comment type="caution">
    <text evidence="2">The sequence shown here is derived from an EMBL/GenBank/DDBJ whole genome shotgun (WGS) entry which is preliminary data.</text>
</comment>
<dbReference type="Gene3D" id="2.60.120.10">
    <property type="entry name" value="Jelly Rolls"/>
    <property type="match status" value="2"/>
</dbReference>
<dbReference type="RefSeq" id="WP_170216029.1">
    <property type="nucleotide sequence ID" value="NZ_BONB01000073.1"/>
</dbReference>
<dbReference type="InterPro" id="IPR014710">
    <property type="entry name" value="RmlC-like_jellyroll"/>
</dbReference>
<dbReference type="AlphaFoldDB" id="A0A3D9ZUW7"/>
<keyword evidence="3" id="KW-1185">Reference proteome</keyword>
<evidence type="ECO:0000259" key="1">
    <source>
        <dbReference type="Pfam" id="PF07883"/>
    </source>
</evidence>
<dbReference type="EMBL" id="QUMQ01000001">
    <property type="protein sequence ID" value="REF99763.1"/>
    <property type="molecule type" value="Genomic_DNA"/>
</dbReference>
<dbReference type="Pfam" id="PF07883">
    <property type="entry name" value="Cupin_2"/>
    <property type="match status" value="1"/>
</dbReference>
<reference evidence="2 3" key="1">
    <citation type="submission" date="2018-08" db="EMBL/GenBank/DDBJ databases">
        <title>Sequencing the genomes of 1000 actinobacteria strains.</title>
        <authorList>
            <person name="Klenk H.-P."/>
        </authorList>
    </citation>
    <scope>NUCLEOTIDE SEQUENCE [LARGE SCALE GENOMIC DNA]</scope>
    <source>
        <strain evidence="2 3">DSM 44099</strain>
    </source>
</reference>
<evidence type="ECO:0000313" key="3">
    <source>
        <dbReference type="Proteomes" id="UP000256913"/>
    </source>
</evidence>